<dbReference type="RefSeq" id="WP_006453230.1">
    <property type="nucleotide sequence ID" value="NZ_CP018728.1"/>
</dbReference>
<dbReference type="EMBL" id="LR828253">
    <property type="protein sequence ID" value="CAD0350119.1"/>
    <property type="molecule type" value="Genomic_DNA"/>
</dbReference>
<accession>A0A6V7EFX8</accession>
<protein>
    <submittedName>
        <fullName evidence="1">Uncharacterized protein</fullName>
    </submittedName>
</protein>
<organism evidence="1">
    <name type="scientific">Xanthomonas hortorum pv. gardneri</name>
    <dbReference type="NCBI Taxonomy" id="2754056"/>
    <lineage>
        <taxon>Bacteria</taxon>
        <taxon>Pseudomonadati</taxon>
        <taxon>Pseudomonadota</taxon>
        <taxon>Gammaproteobacteria</taxon>
        <taxon>Lysobacterales</taxon>
        <taxon>Lysobacteraceae</taxon>
        <taxon>Xanthomonas</taxon>
    </lineage>
</organism>
<dbReference type="AlphaFoldDB" id="A0A6V7EFX8"/>
<proteinExistence type="predicted"/>
<evidence type="ECO:0000313" key="1">
    <source>
        <dbReference type="EMBL" id="CAD0350114.1"/>
    </source>
</evidence>
<gene>
    <name evidence="1" type="ORF">CFBP8129_35530</name>
</gene>
<sequence>MNIAKEIENIEIESAVDSCESGLPVIITPAVIGVIIHSHG</sequence>
<name>A0A6V7EFX8_9XANT</name>
<dbReference type="EMBL" id="LR828253">
    <property type="protein sequence ID" value="CAD0350114.1"/>
    <property type="molecule type" value="Genomic_DNA"/>
</dbReference>
<reference evidence="1" key="1">
    <citation type="submission" date="2020-07" db="EMBL/GenBank/DDBJ databases">
        <authorList>
            <person name="Pothier F. J."/>
        </authorList>
    </citation>
    <scope>NUCLEOTIDE SEQUENCE</scope>
    <source>
        <strain evidence="1">CFBP 8129</strain>
    </source>
</reference>